<dbReference type="AlphaFoldDB" id="V8N5I5"/>
<gene>
    <name evidence="2" type="ORF">L345_17471</name>
</gene>
<dbReference type="GO" id="GO:0005737">
    <property type="term" value="C:cytoplasm"/>
    <property type="evidence" value="ECO:0007669"/>
    <property type="project" value="InterPro"/>
</dbReference>
<feature type="non-terminal residue" evidence="2">
    <location>
        <position position="85"/>
    </location>
</feature>
<protein>
    <recommendedName>
        <fullName evidence="1">Protein-arginine deiminase C-terminal domain-containing protein</fullName>
    </recommendedName>
</protein>
<keyword evidence="3" id="KW-1185">Reference proteome</keyword>
<dbReference type="SUPFAM" id="SSF55909">
    <property type="entry name" value="Pentein"/>
    <property type="match status" value="1"/>
</dbReference>
<dbReference type="InterPro" id="IPR013530">
    <property type="entry name" value="PAD_C"/>
</dbReference>
<organism evidence="2 3">
    <name type="scientific">Ophiophagus hannah</name>
    <name type="common">King cobra</name>
    <name type="synonym">Naja hannah</name>
    <dbReference type="NCBI Taxonomy" id="8665"/>
    <lineage>
        <taxon>Eukaryota</taxon>
        <taxon>Metazoa</taxon>
        <taxon>Chordata</taxon>
        <taxon>Craniata</taxon>
        <taxon>Vertebrata</taxon>
        <taxon>Euteleostomi</taxon>
        <taxon>Lepidosauria</taxon>
        <taxon>Squamata</taxon>
        <taxon>Bifurcata</taxon>
        <taxon>Unidentata</taxon>
        <taxon>Episquamata</taxon>
        <taxon>Toxicofera</taxon>
        <taxon>Serpentes</taxon>
        <taxon>Colubroidea</taxon>
        <taxon>Elapidae</taxon>
        <taxon>Elapinae</taxon>
        <taxon>Ophiophagus</taxon>
    </lineage>
</organism>
<dbReference type="Gene3D" id="3.75.10.10">
    <property type="entry name" value="L-arginine/glycine Amidinotransferase, Chain A"/>
    <property type="match status" value="1"/>
</dbReference>
<dbReference type="Pfam" id="PF03068">
    <property type="entry name" value="PAD"/>
    <property type="match status" value="1"/>
</dbReference>
<feature type="domain" description="Protein-arginine deiminase C-terminal" evidence="1">
    <location>
        <begin position="1"/>
        <end position="83"/>
    </location>
</feature>
<dbReference type="GO" id="GO:0004668">
    <property type="term" value="F:protein-arginine deiminase activity"/>
    <property type="evidence" value="ECO:0007669"/>
    <property type="project" value="InterPro"/>
</dbReference>
<evidence type="ECO:0000259" key="1">
    <source>
        <dbReference type="Pfam" id="PF03068"/>
    </source>
</evidence>
<dbReference type="OrthoDB" id="5102063at2759"/>
<dbReference type="GO" id="GO:0005634">
    <property type="term" value="C:nucleus"/>
    <property type="evidence" value="ECO:0007669"/>
    <property type="project" value="TreeGrafter"/>
</dbReference>
<dbReference type="PANTHER" id="PTHR10837:SF11">
    <property type="entry name" value="PROTEIN-ARGININE DEIMINASE TYPE-1"/>
    <property type="match status" value="1"/>
</dbReference>
<feature type="non-terminal residue" evidence="2">
    <location>
        <position position="1"/>
    </location>
</feature>
<dbReference type="GO" id="GO:0005509">
    <property type="term" value="F:calcium ion binding"/>
    <property type="evidence" value="ECO:0007669"/>
    <property type="project" value="InterPro"/>
</dbReference>
<proteinExistence type="predicted"/>
<comment type="caution">
    <text evidence="2">The sequence shown here is derived from an EMBL/GenBank/DDBJ whole genome shotgun (WGS) entry which is preliminary data.</text>
</comment>
<dbReference type="Proteomes" id="UP000018936">
    <property type="component" value="Unassembled WGS sequence"/>
</dbReference>
<dbReference type="EMBL" id="AZIM01012072">
    <property type="protein sequence ID" value="ETE56817.1"/>
    <property type="molecule type" value="Genomic_DNA"/>
</dbReference>
<accession>V8N5I5</accession>
<sequence>MEFGYTQAPHKTFPVVFDSPRNRGLKDFPFKEILGPDFGYVKRELSSNESATSLDAFGNLEVSPPVTVKSKEYPLGRILIGASFP</sequence>
<evidence type="ECO:0000313" key="2">
    <source>
        <dbReference type="EMBL" id="ETE56817.1"/>
    </source>
</evidence>
<dbReference type="InterPro" id="IPR004303">
    <property type="entry name" value="PAD"/>
</dbReference>
<dbReference type="PANTHER" id="PTHR10837">
    <property type="entry name" value="PEPTIDYLARGININE DEIMINASE"/>
    <property type="match status" value="1"/>
</dbReference>
<reference evidence="2 3" key="1">
    <citation type="journal article" date="2013" name="Proc. Natl. Acad. Sci. U.S.A.">
        <title>The king cobra genome reveals dynamic gene evolution and adaptation in the snake venom system.</title>
        <authorList>
            <person name="Vonk F.J."/>
            <person name="Casewell N.R."/>
            <person name="Henkel C.V."/>
            <person name="Heimberg A.M."/>
            <person name="Jansen H.J."/>
            <person name="McCleary R.J."/>
            <person name="Kerkkamp H.M."/>
            <person name="Vos R.A."/>
            <person name="Guerreiro I."/>
            <person name="Calvete J.J."/>
            <person name="Wuster W."/>
            <person name="Woods A.E."/>
            <person name="Logan J.M."/>
            <person name="Harrison R.A."/>
            <person name="Castoe T.A."/>
            <person name="de Koning A.P."/>
            <person name="Pollock D.D."/>
            <person name="Yandell M."/>
            <person name="Calderon D."/>
            <person name="Renjifo C."/>
            <person name="Currier R.B."/>
            <person name="Salgado D."/>
            <person name="Pla D."/>
            <person name="Sanz L."/>
            <person name="Hyder A.S."/>
            <person name="Ribeiro J.M."/>
            <person name="Arntzen J.W."/>
            <person name="van den Thillart G.E."/>
            <person name="Boetzer M."/>
            <person name="Pirovano W."/>
            <person name="Dirks R.P."/>
            <person name="Spaink H.P."/>
            <person name="Duboule D."/>
            <person name="McGlinn E."/>
            <person name="Kini R.M."/>
            <person name="Richardson M.K."/>
        </authorList>
    </citation>
    <scope>NUCLEOTIDE SEQUENCE</scope>
    <source>
        <tissue evidence="2">Blood</tissue>
    </source>
</reference>
<name>V8N5I5_OPHHA</name>
<evidence type="ECO:0000313" key="3">
    <source>
        <dbReference type="Proteomes" id="UP000018936"/>
    </source>
</evidence>